<organism evidence="7 8">
    <name type="scientific">Vibrio algarum</name>
    <dbReference type="NCBI Taxonomy" id="3020714"/>
    <lineage>
        <taxon>Bacteria</taxon>
        <taxon>Pseudomonadati</taxon>
        <taxon>Pseudomonadota</taxon>
        <taxon>Gammaproteobacteria</taxon>
        <taxon>Vibrionales</taxon>
        <taxon>Vibrionaceae</taxon>
        <taxon>Vibrio</taxon>
    </lineage>
</organism>
<evidence type="ECO:0000256" key="5">
    <source>
        <dbReference type="SAM" id="MobiDB-lite"/>
    </source>
</evidence>
<gene>
    <name evidence="7" type="ORF">PGX00_05395</name>
</gene>
<evidence type="ECO:0000313" key="8">
    <source>
        <dbReference type="Proteomes" id="UP001210678"/>
    </source>
</evidence>
<evidence type="ECO:0000256" key="2">
    <source>
        <dbReference type="ARBA" id="ARBA00023136"/>
    </source>
</evidence>
<dbReference type="InterPro" id="IPR006665">
    <property type="entry name" value="OmpA-like"/>
</dbReference>
<evidence type="ECO:0000259" key="6">
    <source>
        <dbReference type="PROSITE" id="PS51123"/>
    </source>
</evidence>
<keyword evidence="8" id="KW-1185">Reference proteome</keyword>
<evidence type="ECO:0000256" key="1">
    <source>
        <dbReference type="ARBA" id="ARBA00004442"/>
    </source>
</evidence>
<dbReference type="PANTHER" id="PTHR30329">
    <property type="entry name" value="STATOR ELEMENT OF FLAGELLAR MOTOR COMPLEX"/>
    <property type="match status" value="1"/>
</dbReference>
<evidence type="ECO:0000256" key="3">
    <source>
        <dbReference type="ARBA" id="ARBA00023237"/>
    </source>
</evidence>
<protein>
    <submittedName>
        <fullName evidence="7">OmpA family protein</fullName>
    </submittedName>
</protein>
<keyword evidence="3" id="KW-0998">Cell outer membrane</keyword>
<proteinExistence type="predicted"/>
<feature type="compositionally biased region" description="Basic and acidic residues" evidence="5">
    <location>
        <begin position="188"/>
        <end position="197"/>
    </location>
</feature>
<dbReference type="InterPro" id="IPR036737">
    <property type="entry name" value="OmpA-like_sf"/>
</dbReference>
<keyword evidence="2 4" id="KW-0472">Membrane</keyword>
<dbReference type="PANTHER" id="PTHR30329:SF21">
    <property type="entry name" value="LIPOPROTEIN YIAD-RELATED"/>
    <property type="match status" value="1"/>
</dbReference>
<dbReference type="CDD" id="cd07185">
    <property type="entry name" value="OmpA_C-like"/>
    <property type="match status" value="1"/>
</dbReference>
<comment type="caution">
    <text evidence="7">The sequence shown here is derived from an EMBL/GenBank/DDBJ whole genome shotgun (WGS) entry which is preliminary data.</text>
</comment>
<dbReference type="Pfam" id="PF00691">
    <property type="entry name" value="OmpA"/>
    <property type="match status" value="1"/>
</dbReference>
<reference evidence="7 8" key="1">
    <citation type="submission" date="2023-01" db="EMBL/GenBank/DDBJ databases">
        <title>Vibrio sp. KJ40-1 sp.nov, isolated from marine algae.</title>
        <authorList>
            <person name="Butt M."/>
            <person name="Kim J.M.J."/>
            <person name="Jeon C.O.C."/>
        </authorList>
    </citation>
    <scope>NUCLEOTIDE SEQUENCE [LARGE SCALE GENOMIC DNA]</scope>
    <source>
        <strain evidence="7 8">KJ40-1</strain>
    </source>
</reference>
<dbReference type="SUPFAM" id="SSF103088">
    <property type="entry name" value="OmpA-like"/>
    <property type="match status" value="1"/>
</dbReference>
<evidence type="ECO:0000313" key="7">
    <source>
        <dbReference type="EMBL" id="MDB1123139.1"/>
    </source>
</evidence>
<evidence type="ECO:0000256" key="4">
    <source>
        <dbReference type="PROSITE-ProRule" id="PRU00473"/>
    </source>
</evidence>
<dbReference type="Gene3D" id="3.30.1330.60">
    <property type="entry name" value="OmpA-like domain"/>
    <property type="match status" value="1"/>
</dbReference>
<comment type="subcellular location">
    <subcellularLocation>
        <location evidence="1">Cell outer membrane</location>
    </subcellularLocation>
</comment>
<feature type="domain" description="OmpA-like" evidence="6">
    <location>
        <begin position="87"/>
        <end position="203"/>
    </location>
</feature>
<dbReference type="PRINTS" id="PR01021">
    <property type="entry name" value="OMPADOMAIN"/>
</dbReference>
<dbReference type="InterPro" id="IPR006664">
    <property type="entry name" value="OMP_bac"/>
</dbReference>
<feature type="region of interest" description="Disordered" evidence="5">
    <location>
        <begin position="175"/>
        <end position="204"/>
    </location>
</feature>
<accession>A0ABT4YNM2</accession>
<dbReference type="InterPro" id="IPR050330">
    <property type="entry name" value="Bact_OuterMem_StrucFunc"/>
</dbReference>
<sequence length="204" mass="22662">MLFTSVLHASEQMNQEIKYFCSKSDVNTEQTISIGQSRQVNLNSGSFYLVESKSDFQVTLDMISNELIGIGIDPDCAEYLMTHSRLQGYEQGNVMARVYFDFDKFNLTDESKYILGVVANVVEKNPSELIVEGHTDNTGSKDYNFALGLKRSEAAQNYLLSRGADGDNFLMVSKGEGEPIASNSTSDGRAKNRRVDIVDESPIN</sequence>
<name>A0ABT4YNM2_9VIBR</name>
<dbReference type="Proteomes" id="UP001210678">
    <property type="component" value="Unassembled WGS sequence"/>
</dbReference>
<dbReference type="RefSeq" id="WP_272133528.1">
    <property type="nucleotide sequence ID" value="NZ_JAQLOI010000001.1"/>
</dbReference>
<dbReference type="PROSITE" id="PS51123">
    <property type="entry name" value="OMPA_2"/>
    <property type="match status" value="1"/>
</dbReference>
<dbReference type="EMBL" id="JAQLOI010000001">
    <property type="protein sequence ID" value="MDB1123139.1"/>
    <property type="molecule type" value="Genomic_DNA"/>
</dbReference>